<evidence type="ECO:0000313" key="3">
    <source>
        <dbReference type="Proteomes" id="UP000216682"/>
    </source>
</evidence>
<dbReference type="GeneID" id="77846415"/>
<dbReference type="AlphaFoldDB" id="A0A265EAB3"/>
<reference evidence="2 3" key="1">
    <citation type="submission" date="2017-07" db="EMBL/GenBank/DDBJ databases">
        <title>Shotgun whole genome sequences of three halophilic bacterial isolates.</title>
        <authorList>
            <person name="Pozzo T."/>
            <person name="Higdon S.M."/>
            <person name="Quillaguaman J."/>
        </authorList>
    </citation>
    <scope>NUCLEOTIDE SEQUENCE [LARGE SCALE GENOMIC DNA]</scope>
    <source>
        <strain evidence="2 3">BU-1</strain>
    </source>
</reference>
<comment type="caution">
    <text evidence="2">The sequence shown here is derived from an EMBL/GenBank/DDBJ whole genome shotgun (WGS) entry which is preliminary data.</text>
</comment>
<proteinExistence type="predicted"/>
<evidence type="ECO:0000313" key="1">
    <source>
        <dbReference type="EMBL" id="MDB0579410.1"/>
    </source>
</evidence>
<name>A0A265EAB3_9STAP</name>
<keyword evidence="4" id="KW-1185">Reference proteome</keyword>
<dbReference type="OrthoDB" id="2404998at2"/>
<protein>
    <recommendedName>
        <fullName evidence="5">Peptidyl-prolyl cis-trans isomerase</fullName>
    </recommendedName>
</protein>
<evidence type="ECO:0008006" key="5">
    <source>
        <dbReference type="Google" id="ProtNLM"/>
    </source>
</evidence>
<reference evidence="1" key="3">
    <citation type="submission" date="2020-04" db="EMBL/GenBank/DDBJ databases">
        <authorList>
            <person name="Tanveer F."/>
            <person name="Xie Y."/>
            <person name="Shinwari Z.K."/>
        </authorList>
    </citation>
    <scope>NUCLEOTIDE SEQUENCE</scope>
    <source>
        <strain evidence="1">MOSEL-ME25</strain>
    </source>
</reference>
<accession>A0A265EAB3</accession>
<evidence type="ECO:0000313" key="4">
    <source>
        <dbReference type="Proteomes" id="UP000527860"/>
    </source>
</evidence>
<dbReference type="EMBL" id="JABEVU030000001">
    <property type="protein sequence ID" value="MDB0579410.1"/>
    <property type="molecule type" value="Genomic_DNA"/>
</dbReference>
<dbReference type="EMBL" id="NPEZ01000001">
    <property type="protein sequence ID" value="OZT78470.1"/>
    <property type="molecule type" value="Genomic_DNA"/>
</dbReference>
<dbReference type="Proteomes" id="UP000216682">
    <property type="component" value="Unassembled WGS sequence"/>
</dbReference>
<dbReference type="RefSeq" id="WP_052443801.1">
    <property type="nucleotide sequence ID" value="NZ_BMCA01000001.1"/>
</dbReference>
<dbReference type="Proteomes" id="UP000527860">
    <property type="component" value="Unassembled WGS sequence"/>
</dbReference>
<reference evidence="1 4" key="4">
    <citation type="submission" date="2022-12" db="EMBL/GenBank/DDBJ databases">
        <title>Genome analysis and biological profiling of marine Salinicoccus roseus MOSEL-ME25.</title>
        <authorList>
            <person name="Mirza F.T."/>
            <person name="Xie Y."/>
            <person name="Shinwari Z.K."/>
        </authorList>
    </citation>
    <scope>NUCLEOTIDE SEQUENCE [LARGE SCALE GENOMIC DNA]</scope>
    <source>
        <strain evidence="1 4">MOSEL-ME25</strain>
    </source>
</reference>
<evidence type="ECO:0000313" key="2">
    <source>
        <dbReference type="EMBL" id="OZT78470.1"/>
    </source>
</evidence>
<organism evidence="2 3">
    <name type="scientific">Salinicoccus roseus</name>
    <dbReference type="NCBI Taxonomy" id="45670"/>
    <lineage>
        <taxon>Bacteria</taxon>
        <taxon>Bacillati</taxon>
        <taxon>Bacillota</taxon>
        <taxon>Bacilli</taxon>
        <taxon>Bacillales</taxon>
        <taxon>Staphylococcaceae</taxon>
        <taxon>Salinicoccus</taxon>
    </lineage>
</organism>
<gene>
    <name evidence="2" type="ORF">CFN03_04100</name>
    <name evidence="1" type="ORF">F7P68_0002510</name>
</gene>
<sequence>MIIQIMGNVRFQITLDPSTWIFDDRKEELDKVLANDADQEQIEFSDSREWSRQIIEGTTKPPTLKSEKKFKKQELLDGTFVICLKPFLEYTEPERGEDAMITFTHDDSTTILPYNQRHKFHAHFSKDGKRLYDDGFIDILVIDGGKIENRLEHVTGISFE</sequence>
<reference evidence="4" key="2">
    <citation type="submission" date="2020-04" db="EMBL/GenBank/DDBJ databases">
        <title>Genome analysis and biological profiling of marine Cellulosimicrobium funkei MOSEL-ME6.</title>
        <authorList>
            <person name="Tanveer F."/>
            <person name="Xie Y."/>
            <person name="Shinwari Z.K."/>
        </authorList>
    </citation>
    <scope>NUCLEOTIDE SEQUENCE [LARGE SCALE GENOMIC DNA]</scope>
    <source>
        <strain evidence="4">MOSEL-ME25</strain>
    </source>
</reference>